<organism evidence="1 2">
    <name type="scientific">Cylindrotheca closterium</name>
    <dbReference type="NCBI Taxonomy" id="2856"/>
    <lineage>
        <taxon>Eukaryota</taxon>
        <taxon>Sar</taxon>
        <taxon>Stramenopiles</taxon>
        <taxon>Ochrophyta</taxon>
        <taxon>Bacillariophyta</taxon>
        <taxon>Bacillariophyceae</taxon>
        <taxon>Bacillariophycidae</taxon>
        <taxon>Bacillariales</taxon>
        <taxon>Bacillariaceae</taxon>
        <taxon>Cylindrotheca</taxon>
    </lineage>
</organism>
<proteinExistence type="predicted"/>
<evidence type="ECO:0000313" key="2">
    <source>
        <dbReference type="Proteomes" id="UP001295423"/>
    </source>
</evidence>
<dbReference type="Proteomes" id="UP001295423">
    <property type="component" value="Unassembled WGS sequence"/>
</dbReference>
<dbReference type="AlphaFoldDB" id="A0AAD2FWL8"/>
<name>A0AAD2FWL8_9STRA</name>
<protein>
    <submittedName>
        <fullName evidence="1">Uncharacterized protein</fullName>
    </submittedName>
</protein>
<gene>
    <name evidence="1" type="ORF">CYCCA115_LOCUS14579</name>
</gene>
<keyword evidence="2" id="KW-1185">Reference proteome</keyword>
<accession>A0AAD2FWL8</accession>
<comment type="caution">
    <text evidence="1">The sequence shown here is derived from an EMBL/GenBank/DDBJ whole genome shotgun (WGS) entry which is preliminary data.</text>
</comment>
<evidence type="ECO:0000313" key="1">
    <source>
        <dbReference type="EMBL" id="CAJ1953981.1"/>
    </source>
</evidence>
<sequence length="201" mass="23411">MNQPLTSYDASQEPFGEFISSCLIWMDGYHVLPLRYLIFFRDPKGQLDPKPIFDKSKDRIHMEYWTKETDFHDRRYSNHRQYMDMMDASKRFLSGQTMFYHARLAQSKQQNRTWTVVIDADENLSLDSTNVPNVTDRLLAPGAGLNLIKRVHARDPSTGITNKTPKKWFLICTLVGRREYASFESPSRLVLKDAPLFITIA</sequence>
<dbReference type="EMBL" id="CAKOGP040001847">
    <property type="protein sequence ID" value="CAJ1953981.1"/>
    <property type="molecule type" value="Genomic_DNA"/>
</dbReference>
<reference evidence="1" key="1">
    <citation type="submission" date="2023-08" db="EMBL/GenBank/DDBJ databases">
        <authorList>
            <person name="Audoor S."/>
            <person name="Bilcke G."/>
        </authorList>
    </citation>
    <scope>NUCLEOTIDE SEQUENCE</scope>
</reference>